<dbReference type="Gene3D" id="3.80.10.10">
    <property type="entry name" value="Ribonuclease Inhibitor"/>
    <property type="match status" value="1"/>
</dbReference>
<accession>D8PND5</accession>
<protein>
    <recommendedName>
        <fullName evidence="3">F-box domain-containing protein</fullName>
    </recommendedName>
</protein>
<dbReference type="OrthoDB" id="3258386at2759"/>
<sequence>MVAYASTKSERAPARHRAWDIPELVQLICEEAEHLPPAKTAKGPRLRPIAALAQINRAFWTLAAPCLWRKQTSLIPLLKCLPADTWEQRVVDDRLTFAPDEPVVHREVYRMLSSCIPKSTLLPNLKRLYWQMDEGYSQLFFARFVGNKVTSVRLYRGTRSDIGQEHSDATPPTLFLLALADSCPSVRELALASYDADFLCDIVGNCWNTISSLTLSSLELSPHALGHLAELPNLQTLHMAVVDPHLPVTLVQPGFRALTALFLYVPSMETLNDVLQMSGPWPLQSVYVGTHLPSVATEWDKLIGTLSENLSPETLTSLTITEEQLSESAPRQVIRDQDVDQYLIGGGAIRPLGRFHRLRSVTLQPHCGVAFTDVDIAYVAPKWPDALEVQLAPYHRPPRGPRCTFGSILALAEHCPRLDYLQLAIDATHPLPDLGDNARARLERLAGNCLDYLHICTSPIEKTREIAAFLAVLFPKCADIGMLDDEEKVMPLREQRWMEVQAHLESAQFKAGALNELLAIMAREGQEMAVA</sequence>
<name>D8PND5_SCHCM</name>
<dbReference type="OMA" id="NITIMTR"/>
<dbReference type="AlphaFoldDB" id="D8PND5"/>
<dbReference type="KEGG" id="scm:SCHCO_02598835"/>
<gene>
    <name evidence="1" type="ORF">SCHCODRAFT_254866</name>
</gene>
<dbReference type="HOGENOM" id="CLU_021164_4_0_1"/>
<organism evidence="2">
    <name type="scientific">Schizophyllum commune (strain H4-8 / FGSC 9210)</name>
    <name type="common">Split gill fungus</name>
    <dbReference type="NCBI Taxonomy" id="578458"/>
    <lineage>
        <taxon>Eukaryota</taxon>
        <taxon>Fungi</taxon>
        <taxon>Dikarya</taxon>
        <taxon>Basidiomycota</taxon>
        <taxon>Agaricomycotina</taxon>
        <taxon>Agaricomycetes</taxon>
        <taxon>Agaricomycetidae</taxon>
        <taxon>Agaricales</taxon>
        <taxon>Schizophyllaceae</taxon>
        <taxon>Schizophyllum</taxon>
    </lineage>
</organism>
<evidence type="ECO:0000313" key="1">
    <source>
        <dbReference type="EMBL" id="EFJ01508.1"/>
    </source>
</evidence>
<dbReference type="GeneID" id="9585719"/>
<evidence type="ECO:0008006" key="3">
    <source>
        <dbReference type="Google" id="ProtNLM"/>
    </source>
</evidence>
<reference evidence="1 2" key="1">
    <citation type="journal article" date="2010" name="Nat. Biotechnol.">
        <title>Genome sequence of the model mushroom Schizophyllum commune.</title>
        <authorList>
            <person name="Ohm R.A."/>
            <person name="de Jong J.F."/>
            <person name="Lugones L.G."/>
            <person name="Aerts A."/>
            <person name="Kothe E."/>
            <person name="Stajich J.E."/>
            <person name="de Vries R.P."/>
            <person name="Record E."/>
            <person name="Levasseur A."/>
            <person name="Baker S.E."/>
            <person name="Bartholomew K.A."/>
            <person name="Coutinho P.M."/>
            <person name="Erdmann S."/>
            <person name="Fowler T.J."/>
            <person name="Gathman A.C."/>
            <person name="Lombard V."/>
            <person name="Henrissat B."/>
            <person name="Knabe N."/>
            <person name="Kuees U."/>
            <person name="Lilly W.W."/>
            <person name="Lindquist E."/>
            <person name="Lucas S."/>
            <person name="Magnuson J.K."/>
            <person name="Piumi F."/>
            <person name="Raudaskoski M."/>
            <person name="Salamov A."/>
            <person name="Schmutz J."/>
            <person name="Schwarze F.W.M.R."/>
            <person name="vanKuyk P.A."/>
            <person name="Horton J.S."/>
            <person name="Grigoriev I.V."/>
            <person name="Woesten H.A.B."/>
        </authorList>
    </citation>
    <scope>NUCLEOTIDE SEQUENCE [LARGE SCALE GENOMIC DNA]</scope>
    <source>
        <strain evidence="2">H4-8 / FGSC 9210</strain>
    </source>
</reference>
<evidence type="ECO:0000313" key="2">
    <source>
        <dbReference type="Proteomes" id="UP000007431"/>
    </source>
</evidence>
<dbReference type="InterPro" id="IPR032675">
    <property type="entry name" value="LRR_dom_sf"/>
</dbReference>
<dbReference type="SUPFAM" id="SSF52047">
    <property type="entry name" value="RNI-like"/>
    <property type="match status" value="1"/>
</dbReference>
<dbReference type="EMBL" id="GL377302">
    <property type="protein sequence ID" value="EFJ01508.1"/>
    <property type="molecule type" value="Genomic_DNA"/>
</dbReference>
<dbReference type="Proteomes" id="UP000007431">
    <property type="component" value="Unassembled WGS sequence"/>
</dbReference>
<proteinExistence type="predicted"/>
<dbReference type="RefSeq" id="XP_003036410.1">
    <property type="nucleotide sequence ID" value="XM_003036364.1"/>
</dbReference>
<dbReference type="InParanoid" id="D8PND5"/>
<keyword evidence="2" id="KW-1185">Reference proteome</keyword>
<dbReference type="VEuPathDB" id="FungiDB:SCHCODRAFT_02598835"/>